<proteinExistence type="predicted"/>
<dbReference type="AlphaFoldDB" id="A0A5C4S046"/>
<dbReference type="Gene3D" id="2.60.450.10">
    <property type="entry name" value="Lipopolysaccharide (LPS) transport protein A like domain"/>
    <property type="match status" value="1"/>
</dbReference>
<reference evidence="1 2" key="1">
    <citation type="submission" date="2019-05" db="EMBL/GenBank/DDBJ databases">
        <title>Draft Whole-Genome sequence of the green sulfur bacterium Prosthecochloris vibrioformis DSM 260.</title>
        <authorList>
            <person name="Meyer T.E."/>
            <person name="Kyndt J.A."/>
        </authorList>
    </citation>
    <scope>NUCLEOTIDE SEQUENCE [LARGE SCALE GENOMIC DNA]</scope>
    <source>
        <strain evidence="1 2">DSM 260</strain>
    </source>
</reference>
<dbReference type="Proteomes" id="UP000309544">
    <property type="component" value="Unassembled WGS sequence"/>
</dbReference>
<dbReference type="InterPro" id="IPR026265">
    <property type="entry name" value="LptC"/>
</dbReference>
<accession>A0A5C4S046</accession>
<evidence type="ECO:0000313" key="2">
    <source>
        <dbReference type="Proteomes" id="UP000309544"/>
    </source>
</evidence>
<gene>
    <name evidence="1" type="primary">lptC</name>
    <name evidence="1" type="ORF">FGF68_06045</name>
</gene>
<dbReference type="InterPro" id="IPR010664">
    <property type="entry name" value="LipoPS_assembly_LptC-rel"/>
</dbReference>
<keyword evidence="2" id="KW-1185">Reference proteome</keyword>
<name>A0A5C4S046_PROVB</name>
<organism evidence="1 2">
    <name type="scientific">Prosthecochloris vibrioformis</name>
    <name type="common">Chlorobium vibrioforme</name>
    <dbReference type="NCBI Taxonomy" id="1098"/>
    <lineage>
        <taxon>Bacteria</taxon>
        <taxon>Pseudomonadati</taxon>
        <taxon>Chlorobiota</taxon>
        <taxon>Chlorobiia</taxon>
        <taxon>Chlorobiales</taxon>
        <taxon>Chlorobiaceae</taxon>
        <taxon>Prosthecochloris</taxon>
    </lineage>
</organism>
<sequence>MLVLTAQVLTSCGSRTETGTVAENLFIGENDPIQESWNIHLTVYDSADTRLTLKAGHLSVYADNDNVTTRHLDQGVYVESYTTQGEVETAITANTGIIHPNGDLEAFEDVVIRSLEGTTIRTDYIKRIAESRRLWSDRYIVIEKPTETIRGYGFESNENLTDYTIFKASGESRQNP</sequence>
<dbReference type="EMBL" id="VDCI01000004">
    <property type="protein sequence ID" value="TNJ36754.1"/>
    <property type="molecule type" value="Genomic_DNA"/>
</dbReference>
<comment type="caution">
    <text evidence="1">The sequence shown here is derived from an EMBL/GenBank/DDBJ whole genome shotgun (WGS) entry which is preliminary data.</text>
</comment>
<dbReference type="GO" id="GO:0005886">
    <property type="term" value="C:plasma membrane"/>
    <property type="evidence" value="ECO:0007669"/>
    <property type="project" value="InterPro"/>
</dbReference>
<dbReference type="Pfam" id="PF06835">
    <property type="entry name" value="LptC"/>
    <property type="match status" value="1"/>
</dbReference>
<dbReference type="NCBIfam" id="TIGR04409">
    <property type="entry name" value="LptC_YrbK"/>
    <property type="match status" value="1"/>
</dbReference>
<dbReference type="GO" id="GO:0015221">
    <property type="term" value="F:lipopolysaccharide transmembrane transporter activity"/>
    <property type="evidence" value="ECO:0007669"/>
    <property type="project" value="InterPro"/>
</dbReference>
<protein>
    <submittedName>
        <fullName evidence="1">LPS export ABC transporter periplasmic protein LptC</fullName>
    </submittedName>
</protein>
<evidence type="ECO:0000313" key="1">
    <source>
        <dbReference type="EMBL" id="TNJ36754.1"/>
    </source>
</evidence>